<dbReference type="InterPro" id="IPR011604">
    <property type="entry name" value="PDDEXK-like_dom_sf"/>
</dbReference>
<keyword evidence="6 9" id="KW-0411">Iron-sulfur</keyword>
<comment type="function">
    <text evidence="9">CRISPR (clustered regularly interspaced short palindromic repeat) is an adaptive immune system that provides protection against mobile genetic elements (viruses, transposable elements and conjugative plasmids). CRISPR clusters contain sequences complementary to antecedent mobile elements and target invading nucleic acids. CRISPR clusters are transcribed and processed into CRISPR RNA (crRNA).</text>
</comment>
<keyword evidence="4 9" id="KW-0269">Exonuclease</keyword>
<dbReference type="InterPro" id="IPR013343">
    <property type="entry name" value="CRISPR-assoc_prot_Cas4"/>
</dbReference>
<dbReference type="GO" id="GO:0051536">
    <property type="term" value="F:iron-sulfur cluster binding"/>
    <property type="evidence" value="ECO:0007669"/>
    <property type="project" value="UniProtKB-KW"/>
</dbReference>
<comment type="cofactor">
    <cofactor evidence="9">
        <name>iron-sulfur cluster</name>
        <dbReference type="ChEBI" id="CHEBI:30408"/>
    </cofactor>
</comment>
<keyword evidence="5 9" id="KW-0408">Iron</keyword>
<dbReference type="GO" id="GO:0046872">
    <property type="term" value="F:metal ion binding"/>
    <property type="evidence" value="ECO:0007669"/>
    <property type="project" value="UniProtKB-KW"/>
</dbReference>
<comment type="caution">
    <text evidence="11">The sequence shown here is derived from an EMBL/GenBank/DDBJ whole genome shotgun (WGS) entry which is preliminary data.</text>
</comment>
<sequence length="188" mass="22007">MDSAIPISAINDFIFCPLSLYYHSIYSSFDTTVYHDKAQTRGKIAHETIDSAIYTTSSRILQGLSVYSSRLGIKGKIDIYNLENEFLIERKYHIRTIFDGYRYQLYAQMYCLFEANLPVRKMFLHSLKDNKRYEVELPDQNQQKKFEDIITSIHNFMIDSVKLHPNPAKCTNCIYHQLCNSNTYVNTT</sequence>
<comment type="similarity">
    <text evidence="9">Belongs to the CRISPR-associated exonuclease Cas4 family.</text>
</comment>
<evidence type="ECO:0000256" key="3">
    <source>
        <dbReference type="ARBA" id="ARBA00022801"/>
    </source>
</evidence>
<evidence type="ECO:0000313" key="11">
    <source>
        <dbReference type="EMBL" id="PIR07835.1"/>
    </source>
</evidence>
<evidence type="ECO:0000256" key="1">
    <source>
        <dbReference type="ARBA" id="ARBA00022722"/>
    </source>
</evidence>
<dbReference type="Proteomes" id="UP000230707">
    <property type="component" value="Unassembled WGS sequence"/>
</dbReference>
<dbReference type="GO" id="GO:0004527">
    <property type="term" value="F:exonuclease activity"/>
    <property type="evidence" value="ECO:0007669"/>
    <property type="project" value="UniProtKB-KW"/>
</dbReference>
<protein>
    <recommendedName>
        <fullName evidence="9">CRISPR-associated exonuclease Cas4</fullName>
        <ecNumber evidence="9">3.1.12.1</ecNumber>
    </recommendedName>
</protein>
<proteinExistence type="inferred from homology"/>
<dbReference type="InterPro" id="IPR027616">
    <property type="entry name" value="Cas4_PREFRAN"/>
</dbReference>
<evidence type="ECO:0000256" key="5">
    <source>
        <dbReference type="ARBA" id="ARBA00023004"/>
    </source>
</evidence>
<dbReference type="GO" id="GO:0004519">
    <property type="term" value="F:endonuclease activity"/>
    <property type="evidence" value="ECO:0007669"/>
    <property type="project" value="UniProtKB-KW"/>
</dbReference>
<keyword evidence="3 9" id="KW-0378">Hydrolase</keyword>
<dbReference type="NCBIfam" id="TIGR00372">
    <property type="entry name" value="cas4"/>
    <property type="match status" value="1"/>
</dbReference>
<dbReference type="GO" id="GO:0051607">
    <property type="term" value="P:defense response to virus"/>
    <property type="evidence" value="ECO:0007669"/>
    <property type="project" value="UniProtKB-KW"/>
</dbReference>
<dbReference type="EMBL" id="PCWS01000138">
    <property type="protein sequence ID" value="PIR07835.1"/>
    <property type="molecule type" value="Genomic_DNA"/>
</dbReference>
<dbReference type="Pfam" id="PF01930">
    <property type="entry name" value="Cas_Cas4"/>
    <property type="match status" value="1"/>
</dbReference>
<evidence type="ECO:0000313" key="12">
    <source>
        <dbReference type="Proteomes" id="UP000230707"/>
    </source>
</evidence>
<keyword evidence="11" id="KW-0255">Endonuclease</keyword>
<accession>A0A2H0NI37</accession>
<evidence type="ECO:0000256" key="2">
    <source>
        <dbReference type="ARBA" id="ARBA00022723"/>
    </source>
</evidence>
<organism evidence="11 12">
    <name type="scientific">Candidatus Gottesmanbacteria bacterium CG11_big_fil_rev_8_21_14_0_20_37_11</name>
    <dbReference type="NCBI Taxonomy" id="1974575"/>
    <lineage>
        <taxon>Bacteria</taxon>
        <taxon>Candidatus Gottesmaniibacteriota</taxon>
    </lineage>
</organism>
<keyword evidence="7 9" id="KW-0051">Antiviral defense</keyword>
<name>A0A2H0NI37_9BACT</name>
<evidence type="ECO:0000256" key="7">
    <source>
        <dbReference type="ARBA" id="ARBA00023118"/>
    </source>
</evidence>
<evidence type="ECO:0000256" key="8">
    <source>
        <dbReference type="ARBA" id="ARBA00023211"/>
    </source>
</evidence>
<evidence type="ECO:0000256" key="9">
    <source>
        <dbReference type="RuleBase" id="RU365022"/>
    </source>
</evidence>
<keyword evidence="8 9" id="KW-0464">Manganese</keyword>
<comment type="cofactor">
    <cofactor evidence="9">
        <name>Mg(2+)</name>
        <dbReference type="ChEBI" id="CHEBI:18420"/>
    </cofactor>
    <cofactor evidence="9">
        <name>Mn(2+)</name>
        <dbReference type="ChEBI" id="CHEBI:29035"/>
    </cofactor>
    <text evidence="9">Mg(2+) or Mn(2+) required for ssDNA cleavage activity.</text>
</comment>
<dbReference type="InterPro" id="IPR022765">
    <property type="entry name" value="Dna2/Cas4_DUF83"/>
</dbReference>
<dbReference type="Gene3D" id="3.90.320.10">
    <property type="match status" value="1"/>
</dbReference>
<dbReference type="AlphaFoldDB" id="A0A2H0NI37"/>
<evidence type="ECO:0000256" key="4">
    <source>
        <dbReference type="ARBA" id="ARBA00022839"/>
    </source>
</evidence>
<dbReference type="EC" id="3.1.12.1" evidence="9"/>
<keyword evidence="2 9" id="KW-0479">Metal-binding</keyword>
<reference evidence="11 12" key="1">
    <citation type="submission" date="2017-09" db="EMBL/GenBank/DDBJ databases">
        <title>Depth-based differentiation of microbial function through sediment-hosted aquifers and enrichment of novel symbionts in the deep terrestrial subsurface.</title>
        <authorList>
            <person name="Probst A.J."/>
            <person name="Ladd B."/>
            <person name="Jarett J.K."/>
            <person name="Geller-Mcgrath D.E."/>
            <person name="Sieber C.M."/>
            <person name="Emerson J.B."/>
            <person name="Anantharaman K."/>
            <person name="Thomas B.C."/>
            <person name="Malmstrom R."/>
            <person name="Stieglmeier M."/>
            <person name="Klingl A."/>
            <person name="Woyke T."/>
            <person name="Ryan C.M."/>
            <person name="Banfield J.F."/>
        </authorList>
    </citation>
    <scope>NUCLEOTIDE SEQUENCE [LARGE SCALE GENOMIC DNA]</scope>
    <source>
        <strain evidence="11">CG11_big_fil_rev_8_21_14_0_20_37_11</strain>
    </source>
</reference>
<dbReference type="NCBIfam" id="TIGR04328">
    <property type="entry name" value="cas4_PREFRAN"/>
    <property type="match status" value="1"/>
</dbReference>
<evidence type="ECO:0000256" key="6">
    <source>
        <dbReference type="ARBA" id="ARBA00023014"/>
    </source>
</evidence>
<evidence type="ECO:0000259" key="10">
    <source>
        <dbReference type="Pfam" id="PF01930"/>
    </source>
</evidence>
<keyword evidence="1 9" id="KW-0540">Nuclease</keyword>
<feature type="domain" description="DUF83" evidence="10">
    <location>
        <begin position="8"/>
        <end position="180"/>
    </location>
</feature>
<gene>
    <name evidence="11" type="ORF">COV53_06345</name>
</gene>